<keyword evidence="3" id="KW-0808">Transferase</keyword>
<dbReference type="CDD" id="cd14014">
    <property type="entry name" value="STKc_PknB_like"/>
    <property type="match status" value="1"/>
</dbReference>
<feature type="compositionally biased region" description="Low complexity" evidence="8">
    <location>
        <begin position="355"/>
        <end position="400"/>
    </location>
</feature>
<evidence type="ECO:0000256" key="6">
    <source>
        <dbReference type="ARBA" id="ARBA00022840"/>
    </source>
</evidence>
<keyword evidence="5" id="KW-0418">Kinase</keyword>
<feature type="compositionally biased region" description="Pro residues" evidence="8">
    <location>
        <begin position="280"/>
        <end position="314"/>
    </location>
</feature>
<keyword evidence="6 7" id="KW-0067">ATP-binding</keyword>
<feature type="region of interest" description="Disordered" evidence="8">
    <location>
        <begin position="269"/>
        <end position="322"/>
    </location>
</feature>
<dbReference type="InterPro" id="IPR017441">
    <property type="entry name" value="Protein_kinase_ATP_BS"/>
</dbReference>
<sequence>MRAGDVLGGRYRIDARIGQGGMGEVWQAFDVELGRPVALKVLLEFETGEEWLRRFRREASIGARLQHPGITVVHDIGRHGTRLFIVMELLRGTDLGQLISRNPDGLPVSRAVDLAAQAAGALAAAHAQQVVHRDLKPGNLFLLSDGRLKLCDFGIARTAQATQGLTQTGRPFGTPAYMAPEQWRGEHVDARCDLYALGCVLHALLTGRPPFPEREQAWSLMRRHLDEVPPPPSTIRADVPAELDRLVASLLAKDPARRPDATAVAAALTSAARTAGDHAPTPPPPPPPPPPPADRLPPAPVGDQPPVPPQPGQAPSPRGRRERSVAVVCASVLAVGAVAWAVSATRDTGRGSASGGRSAATTGSSTHLVPSPTRSATASPSPTKTTPSPYVSPSTFTSPTAVTSRTAFDPGSLDSADTDRTPLTTHALLPENFTDAKGVLYTMRSGGVEPCVDGRESSRVRTALTRNGCRGTVAATYTDTAEHILVVVTVAAMPDATAAGAARADLLEAASGEWAIWCPPTGPAAAVCTNSTATINRATQAGYLNSTHRYVTEARALYISLTQDQSIKPWLDSASLAASYSTGPQNYLGNRP</sequence>
<protein>
    <recommendedName>
        <fullName evidence="1">non-specific serine/threonine protein kinase</fullName>
        <ecNumber evidence="1">2.7.11.1</ecNumber>
    </recommendedName>
</protein>
<dbReference type="InterPro" id="IPR000719">
    <property type="entry name" value="Prot_kinase_dom"/>
</dbReference>
<keyword evidence="11" id="KW-1185">Reference proteome</keyword>
<dbReference type="InterPro" id="IPR011009">
    <property type="entry name" value="Kinase-like_dom_sf"/>
</dbReference>
<evidence type="ECO:0000313" key="10">
    <source>
        <dbReference type="EMBL" id="GAA4831363.1"/>
    </source>
</evidence>
<name>A0ABP9D5Y7_9ACTN</name>
<evidence type="ECO:0000256" key="1">
    <source>
        <dbReference type="ARBA" id="ARBA00012513"/>
    </source>
</evidence>
<dbReference type="RefSeq" id="WP_345694811.1">
    <property type="nucleotide sequence ID" value="NZ_BAABIS010000001.1"/>
</dbReference>
<evidence type="ECO:0000256" key="4">
    <source>
        <dbReference type="ARBA" id="ARBA00022741"/>
    </source>
</evidence>
<evidence type="ECO:0000256" key="3">
    <source>
        <dbReference type="ARBA" id="ARBA00022679"/>
    </source>
</evidence>
<keyword evidence="2" id="KW-0723">Serine/threonine-protein kinase</keyword>
<dbReference type="Proteomes" id="UP001501752">
    <property type="component" value="Unassembled WGS sequence"/>
</dbReference>
<feature type="region of interest" description="Disordered" evidence="8">
    <location>
        <begin position="346"/>
        <end position="420"/>
    </location>
</feature>
<dbReference type="Pfam" id="PF00069">
    <property type="entry name" value="Pkinase"/>
    <property type="match status" value="1"/>
</dbReference>
<dbReference type="SUPFAM" id="SSF56112">
    <property type="entry name" value="Protein kinase-like (PK-like)"/>
    <property type="match status" value="1"/>
</dbReference>
<dbReference type="PANTHER" id="PTHR43289:SF6">
    <property type="entry name" value="SERINE_THREONINE-PROTEIN KINASE NEKL-3"/>
    <property type="match status" value="1"/>
</dbReference>
<evidence type="ECO:0000256" key="7">
    <source>
        <dbReference type="PROSITE-ProRule" id="PRU10141"/>
    </source>
</evidence>
<accession>A0ABP9D5Y7</accession>
<dbReference type="PROSITE" id="PS00108">
    <property type="entry name" value="PROTEIN_KINASE_ST"/>
    <property type="match status" value="1"/>
</dbReference>
<feature type="binding site" evidence="7">
    <location>
        <position position="40"/>
    </location>
    <ligand>
        <name>ATP</name>
        <dbReference type="ChEBI" id="CHEBI:30616"/>
    </ligand>
</feature>
<dbReference type="PROSITE" id="PS50011">
    <property type="entry name" value="PROTEIN_KINASE_DOM"/>
    <property type="match status" value="1"/>
</dbReference>
<keyword evidence="4 7" id="KW-0547">Nucleotide-binding</keyword>
<dbReference type="PANTHER" id="PTHR43289">
    <property type="entry name" value="MITOGEN-ACTIVATED PROTEIN KINASE KINASE KINASE 20-RELATED"/>
    <property type="match status" value="1"/>
</dbReference>
<gene>
    <name evidence="10" type="ORF">GCM10023235_01960</name>
</gene>
<feature type="domain" description="Protein kinase" evidence="9">
    <location>
        <begin position="11"/>
        <end position="281"/>
    </location>
</feature>
<reference evidence="11" key="1">
    <citation type="journal article" date="2019" name="Int. J. Syst. Evol. Microbiol.">
        <title>The Global Catalogue of Microorganisms (GCM) 10K type strain sequencing project: providing services to taxonomists for standard genome sequencing and annotation.</title>
        <authorList>
            <consortium name="The Broad Institute Genomics Platform"/>
            <consortium name="The Broad Institute Genome Sequencing Center for Infectious Disease"/>
            <person name="Wu L."/>
            <person name="Ma J."/>
        </authorList>
    </citation>
    <scope>NUCLEOTIDE SEQUENCE [LARGE SCALE GENOMIC DNA]</scope>
    <source>
        <strain evidence="11">JCM 13006</strain>
    </source>
</reference>
<dbReference type="Gene3D" id="1.10.510.10">
    <property type="entry name" value="Transferase(Phosphotransferase) domain 1"/>
    <property type="match status" value="1"/>
</dbReference>
<dbReference type="EC" id="2.7.11.1" evidence="1"/>
<dbReference type="PROSITE" id="PS00107">
    <property type="entry name" value="PROTEIN_KINASE_ATP"/>
    <property type="match status" value="1"/>
</dbReference>
<evidence type="ECO:0000256" key="5">
    <source>
        <dbReference type="ARBA" id="ARBA00022777"/>
    </source>
</evidence>
<dbReference type="InterPro" id="IPR008271">
    <property type="entry name" value="Ser/Thr_kinase_AS"/>
</dbReference>
<evidence type="ECO:0000259" key="9">
    <source>
        <dbReference type="PROSITE" id="PS50011"/>
    </source>
</evidence>
<comment type="caution">
    <text evidence="10">The sequence shown here is derived from an EMBL/GenBank/DDBJ whole genome shotgun (WGS) entry which is preliminary data.</text>
</comment>
<dbReference type="Gene3D" id="3.30.200.20">
    <property type="entry name" value="Phosphorylase Kinase, domain 1"/>
    <property type="match status" value="1"/>
</dbReference>
<dbReference type="EMBL" id="BAABIS010000001">
    <property type="protein sequence ID" value="GAA4831363.1"/>
    <property type="molecule type" value="Genomic_DNA"/>
</dbReference>
<evidence type="ECO:0000313" key="11">
    <source>
        <dbReference type="Proteomes" id="UP001501752"/>
    </source>
</evidence>
<organism evidence="10 11">
    <name type="scientific">Kitasatospora terrestris</name>
    <dbReference type="NCBI Taxonomy" id="258051"/>
    <lineage>
        <taxon>Bacteria</taxon>
        <taxon>Bacillati</taxon>
        <taxon>Actinomycetota</taxon>
        <taxon>Actinomycetes</taxon>
        <taxon>Kitasatosporales</taxon>
        <taxon>Streptomycetaceae</taxon>
        <taxon>Kitasatospora</taxon>
    </lineage>
</organism>
<evidence type="ECO:0000256" key="2">
    <source>
        <dbReference type="ARBA" id="ARBA00022527"/>
    </source>
</evidence>
<proteinExistence type="predicted"/>
<dbReference type="SMART" id="SM00220">
    <property type="entry name" value="S_TKc"/>
    <property type="match status" value="1"/>
</dbReference>
<evidence type="ECO:0000256" key="8">
    <source>
        <dbReference type="SAM" id="MobiDB-lite"/>
    </source>
</evidence>